<dbReference type="PROSITE" id="PS51296">
    <property type="entry name" value="RIESKE"/>
    <property type="match status" value="1"/>
</dbReference>
<keyword evidence="7" id="KW-1185">Reference proteome</keyword>
<dbReference type="EMBL" id="CP003098">
    <property type="protein sequence ID" value="AET32485.1"/>
    <property type="molecule type" value="Genomic_DNA"/>
</dbReference>
<dbReference type="HOGENOM" id="CLU_055690_5_2_2"/>
<evidence type="ECO:0000259" key="5">
    <source>
        <dbReference type="PROSITE" id="PS51296"/>
    </source>
</evidence>
<gene>
    <name evidence="6" type="ORF">P186_1048</name>
</gene>
<evidence type="ECO:0000256" key="2">
    <source>
        <dbReference type="ARBA" id="ARBA00022723"/>
    </source>
</evidence>
<name>G7VBY5_9CREN</name>
<keyword evidence="1" id="KW-0001">2Fe-2S</keyword>
<organism evidence="6 7">
    <name type="scientific">Pyrobaculum ferrireducens</name>
    <dbReference type="NCBI Taxonomy" id="1104324"/>
    <lineage>
        <taxon>Archaea</taxon>
        <taxon>Thermoproteota</taxon>
        <taxon>Thermoprotei</taxon>
        <taxon>Thermoproteales</taxon>
        <taxon>Thermoproteaceae</taxon>
        <taxon>Pyrobaculum</taxon>
    </lineage>
</organism>
<sequence>MPLKIRELPEGVIVPVPGTEVFAVRRGNEVHVYRDECPHAYCNFTTSGLVEGDYLICTCHWCRFDLRTVASLTPELTAEPLKKLRYRIEGDELVAEF</sequence>
<keyword evidence="3" id="KW-0408">Iron</keyword>
<dbReference type="GeneID" id="11595305"/>
<dbReference type="Proteomes" id="UP000005867">
    <property type="component" value="Chromosome"/>
</dbReference>
<dbReference type="OrthoDB" id="6837at2157"/>
<dbReference type="Gene3D" id="2.102.10.10">
    <property type="entry name" value="Rieske [2Fe-2S] iron-sulphur domain"/>
    <property type="match status" value="1"/>
</dbReference>
<dbReference type="eggNOG" id="arCOG02853">
    <property type="taxonomic scope" value="Archaea"/>
</dbReference>
<dbReference type="Pfam" id="PF00355">
    <property type="entry name" value="Rieske"/>
    <property type="match status" value="1"/>
</dbReference>
<dbReference type="InterPro" id="IPR036922">
    <property type="entry name" value="Rieske_2Fe-2S_sf"/>
</dbReference>
<keyword evidence="2" id="KW-0479">Metal-binding</keyword>
<dbReference type="SUPFAM" id="SSF50022">
    <property type="entry name" value="ISP domain"/>
    <property type="match status" value="1"/>
</dbReference>
<dbReference type="KEGG" id="pyr:P186_1048"/>
<reference evidence="6 7" key="1">
    <citation type="journal article" date="2012" name="J. Bacteriol.">
        <title>Complete genome sequence of strain 1860, a crenarchaeon of the genus pyrobaculum able to grow with various electron acceptors.</title>
        <authorList>
            <person name="Mardanov A.V."/>
            <person name="Gumerov V.M."/>
            <person name="Slobodkina G.B."/>
            <person name="Beletsky A.V."/>
            <person name="Bonch-Osmolovskaya E.A."/>
            <person name="Ravin N.V."/>
            <person name="Skryabin K.G."/>
        </authorList>
    </citation>
    <scope>NUCLEOTIDE SEQUENCE [LARGE SCALE GENOMIC DNA]</scope>
    <source>
        <strain evidence="6 7">1860</strain>
    </source>
</reference>
<dbReference type="GO" id="GO:0046872">
    <property type="term" value="F:metal ion binding"/>
    <property type="evidence" value="ECO:0007669"/>
    <property type="project" value="UniProtKB-KW"/>
</dbReference>
<evidence type="ECO:0000256" key="3">
    <source>
        <dbReference type="ARBA" id="ARBA00023004"/>
    </source>
</evidence>
<accession>G7VBY5</accession>
<dbReference type="AlphaFoldDB" id="G7VBY5"/>
<dbReference type="InterPro" id="IPR017941">
    <property type="entry name" value="Rieske_2Fe-2S"/>
</dbReference>
<dbReference type="GO" id="GO:0051537">
    <property type="term" value="F:2 iron, 2 sulfur cluster binding"/>
    <property type="evidence" value="ECO:0007669"/>
    <property type="project" value="UniProtKB-KW"/>
</dbReference>
<evidence type="ECO:0000256" key="1">
    <source>
        <dbReference type="ARBA" id="ARBA00022714"/>
    </source>
</evidence>
<dbReference type="RefSeq" id="WP_014288313.1">
    <property type="nucleotide sequence ID" value="NC_016645.1"/>
</dbReference>
<feature type="domain" description="Rieske" evidence="5">
    <location>
        <begin position="1"/>
        <end position="95"/>
    </location>
</feature>
<evidence type="ECO:0000256" key="4">
    <source>
        <dbReference type="ARBA" id="ARBA00023014"/>
    </source>
</evidence>
<dbReference type="STRING" id="1104324.P186_1048"/>
<protein>
    <submittedName>
        <fullName evidence="6">Rieske iron sulfur protein, putative</fullName>
    </submittedName>
</protein>
<dbReference type="BioCyc" id="PSP1104324:GJSN-1024-MONOMER"/>
<proteinExistence type="predicted"/>
<evidence type="ECO:0000313" key="7">
    <source>
        <dbReference type="Proteomes" id="UP000005867"/>
    </source>
</evidence>
<keyword evidence="4" id="KW-0411">Iron-sulfur</keyword>
<evidence type="ECO:0000313" key="6">
    <source>
        <dbReference type="EMBL" id="AET32485.1"/>
    </source>
</evidence>